<evidence type="ECO:0000256" key="5">
    <source>
        <dbReference type="ARBA" id="ARBA00022478"/>
    </source>
</evidence>
<comment type="subcellular location">
    <subcellularLocation>
        <location evidence="1 9">Nucleus</location>
    </subcellularLocation>
</comment>
<comment type="function">
    <text evidence="8 9">DNA-dependent RNA polymerase catalyzes the transcription of DNA into RNA using the four ribonucleoside triphosphates as substrates. Specific core component of RNA polymerase III which synthesizes small RNAs, such as 5S rRNA and tRNAs.</text>
</comment>
<feature type="domain" description="RNA polymerase III subunit RPC82-related helix-turn-helix" evidence="12">
    <location>
        <begin position="8"/>
        <end position="68"/>
    </location>
</feature>
<evidence type="ECO:0000256" key="8">
    <source>
        <dbReference type="ARBA" id="ARBA00025127"/>
    </source>
</evidence>
<dbReference type="SUPFAM" id="SSF46785">
    <property type="entry name" value="Winged helix' DNA-binding domain"/>
    <property type="match status" value="1"/>
</dbReference>
<dbReference type="AlphaFoldDB" id="A0A060SXJ1"/>
<keyword evidence="5 9" id="KW-0240">DNA-directed RNA polymerase</keyword>
<dbReference type="InterPro" id="IPR039748">
    <property type="entry name" value="RPC3"/>
</dbReference>
<gene>
    <name evidence="14" type="ORF">GNLVRS02_ARAD1A09834g</name>
</gene>
<dbReference type="GO" id="GO:0005666">
    <property type="term" value="C:RNA polymerase III complex"/>
    <property type="evidence" value="ECO:0007669"/>
    <property type="project" value="UniProtKB-UniRule"/>
</dbReference>
<feature type="domain" description="DNA-directed RNA polymerase III subunit RPC3 winged-helix" evidence="13">
    <location>
        <begin position="435"/>
        <end position="508"/>
    </location>
</feature>
<dbReference type="PANTHER" id="PTHR12949">
    <property type="entry name" value="RNA POLYMERASE III DNA DIRECTED -RELATED"/>
    <property type="match status" value="1"/>
</dbReference>
<dbReference type="InterPro" id="IPR013197">
    <property type="entry name" value="RNA_pol_III_RPC82-rel_HTH"/>
</dbReference>
<evidence type="ECO:0000259" key="11">
    <source>
        <dbReference type="Pfam" id="PF05645"/>
    </source>
</evidence>
<evidence type="ECO:0000256" key="10">
    <source>
        <dbReference type="SAM" id="MobiDB-lite"/>
    </source>
</evidence>
<accession>A0A060SXJ1</accession>
<dbReference type="PhylomeDB" id="A0A060SXJ1"/>
<dbReference type="GO" id="GO:0006351">
    <property type="term" value="P:DNA-templated transcription"/>
    <property type="evidence" value="ECO:0007669"/>
    <property type="project" value="InterPro"/>
</dbReference>
<proteinExistence type="inferred from homology"/>
<dbReference type="InterPro" id="IPR036390">
    <property type="entry name" value="WH_DNA-bd_sf"/>
</dbReference>
<comment type="similarity">
    <text evidence="2 9">Belongs to the RNA polymerase beta chain family.</text>
</comment>
<dbReference type="Pfam" id="PF22536">
    <property type="entry name" value="WHD_POLR3C"/>
    <property type="match status" value="1"/>
</dbReference>
<protein>
    <recommendedName>
        <fullName evidence="4 9">DNA-directed RNA polymerase III subunit RPC3</fullName>
        <shortName evidence="9">RNA polymerase III subunit C3</shortName>
    </recommendedName>
</protein>
<organism evidence="14">
    <name type="scientific">Blastobotrys adeninivorans</name>
    <name type="common">Yeast</name>
    <name type="synonym">Arxula adeninivorans</name>
    <dbReference type="NCBI Taxonomy" id="409370"/>
    <lineage>
        <taxon>Eukaryota</taxon>
        <taxon>Fungi</taxon>
        <taxon>Dikarya</taxon>
        <taxon>Ascomycota</taxon>
        <taxon>Saccharomycotina</taxon>
        <taxon>Dipodascomycetes</taxon>
        <taxon>Dipodascales</taxon>
        <taxon>Trichomonascaceae</taxon>
        <taxon>Blastobotrys</taxon>
    </lineage>
</organism>
<reference evidence="14" key="2">
    <citation type="submission" date="2014-06" db="EMBL/GenBank/DDBJ databases">
        <title>The complete genome of Blastobotrys (Arxula) adeninivorans LS3 - a yeast of biotechnological interest.</title>
        <authorList>
            <person name="Kunze G."/>
            <person name="Gaillardin C."/>
            <person name="Czernicka M."/>
            <person name="Durrens P."/>
            <person name="Martin T."/>
            <person name="Boer E."/>
            <person name="Gabaldon T."/>
            <person name="Cruz J."/>
            <person name="Talla E."/>
            <person name="Marck C."/>
            <person name="Goffeau A."/>
            <person name="Barbe V."/>
            <person name="Baret P."/>
            <person name="Baronian K."/>
            <person name="Beier S."/>
            <person name="Bleykasten C."/>
            <person name="Bode R."/>
            <person name="Casaregola S."/>
            <person name="Despons L."/>
            <person name="Fairhead C."/>
            <person name="Giersberg M."/>
            <person name="Gierski P."/>
            <person name="Hahnel U."/>
            <person name="Hartmann A."/>
            <person name="Jankowska D."/>
            <person name="Jubin C."/>
            <person name="Jung P."/>
            <person name="Lafontaine I."/>
            <person name="Leh-Louis V."/>
            <person name="Lemaire M."/>
            <person name="Marcet-Houben M."/>
            <person name="Mascher M."/>
            <person name="Morel G."/>
            <person name="Richard G.-F."/>
            <person name="Riechen J."/>
            <person name="Sacerdot C."/>
            <person name="Sarkar A."/>
            <person name="Savel G."/>
            <person name="Schacherer J."/>
            <person name="Sherman D."/>
            <person name="Straub M.-L."/>
            <person name="Stein N."/>
            <person name="Thierry A."/>
            <person name="Trautwein-Schult A."/>
            <person name="Westhof E."/>
            <person name="Worch S."/>
            <person name="Dujon B."/>
            <person name="Souciet J.-L."/>
            <person name="Wincker P."/>
            <person name="Scholz U."/>
            <person name="Neuveglise N."/>
        </authorList>
    </citation>
    <scope>NUCLEOTIDE SEQUENCE</scope>
    <source>
        <strain evidence="14">LS3</strain>
    </source>
</reference>
<feature type="compositionally biased region" description="Low complexity" evidence="10">
    <location>
        <begin position="378"/>
        <end position="388"/>
    </location>
</feature>
<keyword evidence="7 9" id="KW-0539">Nucleus</keyword>
<dbReference type="GO" id="GO:0003697">
    <property type="term" value="F:single-stranded DNA binding"/>
    <property type="evidence" value="ECO:0007669"/>
    <property type="project" value="UniProtKB-UniRule"/>
</dbReference>
<evidence type="ECO:0000256" key="7">
    <source>
        <dbReference type="ARBA" id="ARBA00023242"/>
    </source>
</evidence>
<dbReference type="Pfam" id="PF08221">
    <property type="entry name" value="HTH_9"/>
    <property type="match status" value="1"/>
</dbReference>
<evidence type="ECO:0000313" key="14">
    <source>
        <dbReference type="EMBL" id="CDP33458.1"/>
    </source>
</evidence>
<dbReference type="PANTHER" id="PTHR12949:SF0">
    <property type="entry name" value="DNA-DIRECTED RNA POLYMERASE III SUBUNIT RPC3"/>
    <property type="match status" value="1"/>
</dbReference>
<feature type="domain" description="RNA polymerase III Rpc82 C -terminal" evidence="11">
    <location>
        <begin position="147"/>
        <end position="427"/>
    </location>
</feature>
<name>A0A060SXJ1_BLAAD</name>
<comment type="subunit">
    <text evidence="3 9">Component of the RNA polymerase III (Pol III) complex consisting of 17 subunits.</text>
</comment>
<evidence type="ECO:0000256" key="9">
    <source>
        <dbReference type="RuleBase" id="RU367076"/>
    </source>
</evidence>
<sequence length="595" mass="67888">MTSRQLGELCKVVLRDVYGELAETVVGCFLDHGRLTASQIAKYTKLPPSTVHRALVALIQNRFIQYWTDDSPQGPKPQTFYYSVDWNNVYAVLWTGQMMTLVESMFPGMDNAAEVVKNMLVYGHMKAGDYIDAYPDQENRISIEKTVTSLMQRRVLVPVFDFEFNPEQDIYENLLKESLTKLRTSSQSETAKMTAATQEANQRKETLFSPRNDVKAGLIPAETNQIQKASRGTGILEQKMTVDREAILAVNLEKYLLFARNKYLVKVVERRVGKISARVYDAALQCYENRIHRCKDVQDIDKSYISARDVAMRLSVDVSLADTFVSPSTKRSANGGGGNPTKKRRGDGGVAINAMNGDDDDDDDDDDEDDYIQDHHANNGSMNGSSGHSLDDVTKHLQLLADSPTEFVVKGPGNKGWYVPYEKVMEKVRQLAYDEYISEKFGKTAARIIRVVRDKGKVDEKLLTKIALLQSDEMRSHTAQLQEAGCLELQEIPKTNDRTPARSLFLWFHRTNRAYSRLLQDVYNTMKNLYLRLLYERSSHSLVLSKIEREDVKGNEQEFLSEAEKKELNSFRMKEEKIIVQISRLDELVRVFRDY</sequence>
<dbReference type="Pfam" id="PF05645">
    <property type="entry name" value="RNA_pol_Rpc82"/>
    <property type="match status" value="1"/>
</dbReference>
<dbReference type="InterPro" id="IPR055207">
    <property type="entry name" value="POLR3C_WHD"/>
</dbReference>
<dbReference type="EMBL" id="HG937691">
    <property type="protein sequence ID" value="CDP33458.1"/>
    <property type="molecule type" value="Genomic_DNA"/>
</dbReference>
<evidence type="ECO:0000256" key="4">
    <source>
        <dbReference type="ARBA" id="ARBA00016689"/>
    </source>
</evidence>
<evidence type="ECO:0000256" key="3">
    <source>
        <dbReference type="ARBA" id="ARBA00011206"/>
    </source>
</evidence>
<evidence type="ECO:0000256" key="6">
    <source>
        <dbReference type="ARBA" id="ARBA00023163"/>
    </source>
</evidence>
<keyword evidence="6 9" id="KW-0804">Transcription</keyword>
<evidence type="ECO:0000259" key="13">
    <source>
        <dbReference type="Pfam" id="PF22536"/>
    </source>
</evidence>
<dbReference type="InterPro" id="IPR008806">
    <property type="entry name" value="RNA_pol_III_Rpc82_C"/>
</dbReference>
<evidence type="ECO:0000256" key="2">
    <source>
        <dbReference type="ARBA" id="ARBA00006835"/>
    </source>
</evidence>
<evidence type="ECO:0000259" key="12">
    <source>
        <dbReference type="Pfam" id="PF08221"/>
    </source>
</evidence>
<dbReference type="Gene3D" id="1.10.10.10">
    <property type="entry name" value="Winged helix-like DNA-binding domain superfamily/Winged helix DNA-binding domain"/>
    <property type="match status" value="2"/>
</dbReference>
<feature type="region of interest" description="Disordered" evidence="10">
    <location>
        <begin position="327"/>
        <end position="390"/>
    </location>
</feature>
<evidence type="ECO:0000256" key="1">
    <source>
        <dbReference type="ARBA" id="ARBA00004123"/>
    </source>
</evidence>
<feature type="compositionally biased region" description="Acidic residues" evidence="10">
    <location>
        <begin position="357"/>
        <end position="371"/>
    </location>
</feature>
<reference evidence="14" key="1">
    <citation type="submission" date="2014-02" db="EMBL/GenBank/DDBJ databases">
        <authorList>
            <person name="Genoscope - CEA"/>
        </authorList>
    </citation>
    <scope>NUCLEOTIDE SEQUENCE</scope>
    <source>
        <strain evidence="14">LS3</strain>
    </source>
</reference>
<dbReference type="InterPro" id="IPR036388">
    <property type="entry name" value="WH-like_DNA-bd_sf"/>
</dbReference>